<feature type="domain" description="SH3b" evidence="6">
    <location>
        <begin position="364"/>
        <end position="427"/>
    </location>
</feature>
<dbReference type="SUPFAM" id="SSF53187">
    <property type="entry name" value="Zn-dependent exopeptidases"/>
    <property type="match status" value="1"/>
</dbReference>
<keyword evidence="2" id="KW-0378">Hydrolase</keyword>
<protein>
    <recommendedName>
        <fullName evidence="9">N-acetylmuramoyl-L-alanine amidase</fullName>
    </recommendedName>
</protein>
<dbReference type="InterPro" id="IPR003646">
    <property type="entry name" value="SH3-like_bac-type"/>
</dbReference>
<evidence type="ECO:0000259" key="6">
    <source>
        <dbReference type="PROSITE" id="PS51781"/>
    </source>
</evidence>
<dbReference type="CDD" id="cd02696">
    <property type="entry name" value="MurNAc-LAA"/>
    <property type="match status" value="1"/>
</dbReference>
<evidence type="ECO:0000256" key="4">
    <source>
        <dbReference type="SAM" id="MobiDB-lite"/>
    </source>
</evidence>
<name>A0A3R9Q6T0_9BACI</name>
<dbReference type="InterPro" id="IPR001119">
    <property type="entry name" value="SLH_dom"/>
</dbReference>
<dbReference type="Pfam" id="PF00395">
    <property type="entry name" value="SLH"/>
    <property type="match status" value="3"/>
</dbReference>
<feature type="domain" description="SLH" evidence="5">
    <location>
        <begin position="44"/>
        <end position="105"/>
    </location>
</feature>
<organism evidence="7 8">
    <name type="scientific">Salibacterium salarium</name>
    <dbReference type="NCBI Taxonomy" id="284579"/>
    <lineage>
        <taxon>Bacteria</taxon>
        <taxon>Bacillati</taxon>
        <taxon>Bacillota</taxon>
        <taxon>Bacilli</taxon>
        <taxon>Bacillales</taxon>
        <taxon>Bacillaceae</taxon>
    </lineage>
</organism>
<dbReference type="SMART" id="SM00287">
    <property type="entry name" value="SH3b"/>
    <property type="match status" value="2"/>
</dbReference>
<feature type="region of interest" description="Disordered" evidence="4">
    <location>
        <begin position="313"/>
        <end position="359"/>
    </location>
</feature>
<keyword evidence="1" id="KW-0732">Signal</keyword>
<evidence type="ECO:0000256" key="1">
    <source>
        <dbReference type="ARBA" id="ARBA00022729"/>
    </source>
</evidence>
<feature type="domain" description="SLH" evidence="5">
    <location>
        <begin position="106"/>
        <end position="169"/>
    </location>
</feature>
<comment type="caution">
    <text evidence="7">The sequence shown here is derived from an EMBL/GenBank/DDBJ whole genome shotgun (WGS) entry which is preliminary data.</text>
</comment>
<keyword evidence="8" id="KW-1185">Reference proteome</keyword>
<evidence type="ECO:0000313" key="8">
    <source>
        <dbReference type="Proteomes" id="UP000275076"/>
    </source>
</evidence>
<feature type="domain" description="SLH" evidence="5">
    <location>
        <begin position="170"/>
        <end position="230"/>
    </location>
</feature>
<feature type="domain" description="SH3b" evidence="6">
    <location>
        <begin position="247"/>
        <end position="314"/>
    </location>
</feature>
<dbReference type="GO" id="GO:0008745">
    <property type="term" value="F:N-acetylmuramoyl-L-alanine amidase activity"/>
    <property type="evidence" value="ECO:0007669"/>
    <property type="project" value="InterPro"/>
</dbReference>
<dbReference type="EMBL" id="RBVX01000002">
    <property type="protein sequence ID" value="RSL34887.1"/>
    <property type="molecule type" value="Genomic_DNA"/>
</dbReference>
<evidence type="ECO:0000256" key="2">
    <source>
        <dbReference type="ARBA" id="ARBA00022801"/>
    </source>
</evidence>
<proteinExistence type="predicted"/>
<dbReference type="SUPFAM" id="SSF50044">
    <property type="entry name" value="SH3-domain"/>
    <property type="match status" value="1"/>
</dbReference>
<dbReference type="InterPro" id="IPR002508">
    <property type="entry name" value="MurNAc-LAA_cat"/>
</dbReference>
<evidence type="ECO:0008006" key="9">
    <source>
        <dbReference type="Google" id="ProtNLM"/>
    </source>
</evidence>
<dbReference type="Pfam" id="PF01520">
    <property type="entry name" value="Amidase_3"/>
    <property type="match status" value="1"/>
</dbReference>
<dbReference type="PROSITE" id="PS51272">
    <property type="entry name" value="SLH"/>
    <property type="match status" value="3"/>
</dbReference>
<feature type="region of interest" description="Disordered" evidence="4">
    <location>
        <begin position="223"/>
        <end position="248"/>
    </location>
</feature>
<dbReference type="GO" id="GO:0071555">
    <property type="term" value="P:cell wall organization"/>
    <property type="evidence" value="ECO:0007669"/>
    <property type="project" value="UniProtKB-KW"/>
</dbReference>
<dbReference type="Gene3D" id="2.30.30.40">
    <property type="entry name" value="SH3 Domains"/>
    <property type="match status" value="2"/>
</dbReference>
<dbReference type="GO" id="GO:0030288">
    <property type="term" value="C:outer membrane-bounded periplasmic space"/>
    <property type="evidence" value="ECO:0007669"/>
    <property type="project" value="TreeGrafter"/>
</dbReference>
<evidence type="ECO:0000313" key="7">
    <source>
        <dbReference type="EMBL" id="RSL34887.1"/>
    </source>
</evidence>
<reference evidence="7 8" key="1">
    <citation type="submission" date="2018-10" db="EMBL/GenBank/DDBJ databases">
        <title>Draft genome sequence of Bacillus salarius IM0101, isolated from a hypersaline soil in Inner Mongolia, China.</title>
        <authorList>
            <person name="Yamprayoonswat W."/>
            <person name="Boonvisut S."/>
            <person name="Jumpathong W."/>
            <person name="Sittihan S."/>
            <person name="Ruangsuj P."/>
            <person name="Wanthongcharoen S."/>
            <person name="Thongpramul N."/>
            <person name="Pimmason S."/>
            <person name="Yu B."/>
            <person name="Yasawong M."/>
        </authorList>
    </citation>
    <scope>NUCLEOTIDE SEQUENCE [LARGE SCALE GENOMIC DNA]</scope>
    <source>
        <strain evidence="7 8">IM0101</strain>
    </source>
</reference>
<dbReference type="PANTHER" id="PTHR30404:SF0">
    <property type="entry name" value="N-ACETYLMURAMOYL-L-ALANINE AMIDASE AMIC"/>
    <property type="match status" value="1"/>
</dbReference>
<dbReference type="InterPro" id="IPR036028">
    <property type="entry name" value="SH3-like_dom_sf"/>
</dbReference>
<dbReference type="Gene3D" id="3.40.630.40">
    <property type="entry name" value="Zn-dependent exopeptidases"/>
    <property type="match status" value="1"/>
</dbReference>
<feature type="compositionally biased region" description="Acidic residues" evidence="4">
    <location>
        <begin position="225"/>
        <end position="235"/>
    </location>
</feature>
<dbReference type="AlphaFoldDB" id="A0A3R9Q6T0"/>
<dbReference type="PANTHER" id="PTHR30404">
    <property type="entry name" value="N-ACETYLMURAMOYL-L-ALANINE AMIDASE"/>
    <property type="match status" value="1"/>
</dbReference>
<accession>A0A3R9Q6T0</accession>
<dbReference type="InterPro" id="IPR050695">
    <property type="entry name" value="N-acetylmuramoyl_amidase_3"/>
</dbReference>
<sequence>MYYIRKSYKRKEDFVVLYKKLSYSILAATLSLTLLPSNSHHAEAASSFSDVSENYWAENEIAFLEDEGVVDGRESGGFGPEEDVARAQAAKMISNALTSNNNFTPSATSFSDVDETFWAYNYIEQAAELGAFTGKEDGSFDPNGNIRRAQVAAIIGRAFFEEEAEENQGSTNFDDISSDFWAGNYIATLVDNEIIEEEDKFRPNENATRAEVSAYLARAMKEDVDNVENNEEEEVKSETPSNEELAEENVMYTGEVSADTPLNVRSGPGMSYNAITAYNDGTSVDIYGRSGEWLKIEHEGKWAYVHQNYIKSADEKDSVEQDDSYESDSTENDEEEQANDSDETESENNSSDLSSDDYSEKDIIAEAKVTVSDLNVRTEGNADSKSIDKLNTGDIVDVYEHASEDWALIGYDDEIGYVHRYYLQEREPGEDALKDKTIVIDAGHGDDDNGASGNGLIEKEVVLDVALEVEERLQEADVDVVMTRSDDTFLELGERVQIAEEVDADSFVSIHANAFDESAQGAETFYNNDHKAAESQALAQNIQDELVAQTDMSYRRVTDAEFVVIENTTMPSTLAELGFVTNSEDSARMKEEGYEEDAADAIFDGIDNYYNW</sequence>
<dbReference type="Proteomes" id="UP000275076">
    <property type="component" value="Unassembled WGS sequence"/>
</dbReference>
<dbReference type="SMART" id="SM00646">
    <property type="entry name" value="Ami_3"/>
    <property type="match status" value="1"/>
</dbReference>
<keyword evidence="3" id="KW-0961">Cell wall biogenesis/degradation</keyword>
<feature type="compositionally biased region" description="Acidic residues" evidence="4">
    <location>
        <begin position="320"/>
        <end position="346"/>
    </location>
</feature>
<evidence type="ECO:0000256" key="3">
    <source>
        <dbReference type="ARBA" id="ARBA00023316"/>
    </source>
</evidence>
<gene>
    <name evidence="7" type="ORF">D7Z54_03380</name>
</gene>
<dbReference type="GO" id="GO:0009253">
    <property type="term" value="P:peptidoglycan catabolic process"/>
    <property type="evidence" value="ECO:0007669"/>
    <property type="project" value="InterPro"/>
</dbReference>
<dbReference type="Pfam" id="PF08239">
    <property type="entry name" value="SH3_3"/>
    <property type="match status" value="2"/>
</dbReference>
<dbReference type="PROSITE" id="PS51781">
    <property type="entry name" value="SH3B"/>
    <property type="match status" value="2"/>
</dbReference>
<evidence type="ECO:0000259" key="5">
    <source>
        <dbReference type="PROSITE" id="PS51272"/>
    </source>
</evidence>